<dbReference type="AlphaFoldDB" id="A0A8K0CZV6"/>
<keyword evidence="4" id="KW-1185">Reference proteome</keyword>
<protein>
    <recommendedName>
        <fullName evidence="5">Transmembrane protein</fullName>
    </recommendedName>
</protein>
<sequence>MSTSIEESDSEIGYTICAIIFIIAIFLFELLIAFSMFRISSSHNNNVEITNNNTNDIQQQNSSNNAQGEEYGESNNEEIEENNHDVVKRDEFDDPSFKGLFIWFEKKRN</sequence>
<evidence type="ECO:0000313" key="4">
    <source>
        <dbReference type="Proteomes" id="UP000801492"/>
    </source>
</evidence>
<evidence type="ECO:0000256" key="1">
    <source>
        <dbReference type="SAM" id="MobiDB-lite"/>
    </source>
</evidence>
<comment type="caution">
    <text evidence="3">The sequence shown here is derived from an EMBL/GenBank/DDBJ whole genome shotgun (WGS) entry which is preliminary data.</text>
</comment>
<organism evidence="3 4">
    <name type="scientific">Ignelater luminosus</name>
    <name type="common">Cucubano</name>
    <name type="synonym">Pyrophorus luminosus</name>
    <dbReference type="NCBI Taxonomy" id="2038154"/>
    <lineage>
        <taxon>Eukaryota</taxon>
        <taxon>Metazoa</taxon>
        <taxon>Ecdysozoa</taxon>
        <taxon>Arthropoda</taxon>
        <taxon>Hexapoda</taxon>
        <taxon>Insecta</taxon>
        <taxon>Pterygota</taxon>
        <taxon>Neoptera</taxon>
        <taxon>Endopterygota</taxon>
        <taxon>Coleoptera</taxon>
        <taxon>Polyphaga</taxon>
        <taxon>Elateriformia</taxon>
        <taxon>Elateroidea</taxon>
        <taxon>Elateridae</taxon>
        <taxon>Agrypninae</taxon>
        <taxon>Pyrophorini</taxon>
        <taxon>Ignelater</taxon>
    </lineage>
</organism>
<feature type="region of interest" description="Disordered" evidence="1">
    <location>
        <begin position="48"/>
        <end position="91"/>
    </location>
</feature>
<proteinExistence type="predicted"/>
<keyword evidence="2" id="KW-0472">Membrane</keyword>
<feature type="compositionally biased region" description="Low complexity" evidence="1">
    <location>
        <begin position="48"/>
        <end position="65"/>
    </location>
</feature>
<accession>A0A8K0CZV6</accession>
<feature type="compositionally biased region" description="Acidic residues" evidence="1">
    <location>
        <begin position="70"/>
        <end position="80"/>
    </location>
</feature>
<keyword evidence="2" id="KW-1133">Transmembrane helix</keyword>
<name>A0A8K0CZV6_IGNLU</name>
<dbReference type="EMBL" id="VTPC01008821">
    <property type="protein sequence ID" value="KAF2892300.1"/>
    <property type="molecule type" value="Genomic_DNA"/>
</dbReference>
<evidence type="ECO:0000256" key="2">
    <source>
        <dbReference type="SAM" id="Phobius"/>
    </source>
</evidence>
<feature type="compositionally biased region" description="Basic and acidic residues" evidence="1">
    <location>
        <begin position="81"/>
        <end position="91"/>
    </location>
</feature>
<evidence type="ECO:0008006" key="5">
    <source>
        <dbReference type="Google" id="ProtNLM"/>
    </source>
</evidence>
<keyword evidence="2" id="KW-0812">Transmembrane</keyword>
<gene>
    <name evidence="3" type="ORF">ILUMI_13882</name>
</gene>
<feature type="transmembrane region" description="Helical" evidence="2">
    <location>
        <begin position="12"/>
        <end position="34"/>
    </location>
</feature>
<evidence type="ECO:0000313" key="3">
    <source>
        <dbReference type="EMBL" id="KAF2892300.1"/>
    </source>
</evidence>
<dbReference type="Proteomes" id="UP000801492">
    <property type="component" value="Unassembled WGS sequence"/>
</dbReference>
<reference evidence="3" key="1">
    <citation type="submission" date="2019-08" db="EMBL/GenBank/DDBJ databases">
        <title>The genome of the North American firefly Photinus pyralis.</title>
        <authorList>
            <consortium name="Photinus pyralis genome working group"/>
            <person name="Fallon T.R."/>
            <person name="Sander Lower S.E."/>
            <person name="Weng J.-K."/>
        </authorList>
    </citation>
    <scope>NUCLEOTIDE SEQUENCE</scope>
    <source>
        <strain evidence="3">TRF0915ILg1</strain>
        <tissue evidence="3">Whole body</tissue>
    </source>
</reference>